<proteinExistence type="predicted"/>
<accession>A0ACB9B9P7</accession>
<evidence type="ECO:0000313" key="2">
    <source>
        <dbReference type="Proteomes" id="UP001055879"/>
    </source>
</evidence>
<name>A0ACB9B9P7_ARCLA</name>
<gene>
    <name evidence="1" type="ORF">L6452_19559</name>
</gene>
<sequence>MATLQDIGLAAAINIITALIFLIAFAFLRLQPFNDRVYFPKWYLKGLRTSPATSGAFVSKFINLDYRSYMKFLNWMPDALKMPEAELIDHAGLDSAVYLRIYLLGLKIFIPILFLTWAILVPVNWTNKTLELSKATYSDIDKLSISNIPLGSHRFYTHVIMAYAVTFWTCFSLKKEYETIANMRLHFLQSEKRRPDQFTVLVKNVPPDADESVSEAVEHFFLVNHPDNYLTHQVVLNANKLADLVEEKKSKQNWLDYYQNKYSRNQSKRPTMKTGFLGLWGEKVDAIQHHISEIEKLSNEIAEERKYVVNNPKAIMPAAFVSFKTRWGAAVCAQTQQARNPTLWLTEWAPEPRDVFWQNLAIPYVSLTIRKLLMAVAFFFLTFFFIIPIAFVQSLANIEGIEKAAPFLKPIIEIKTIKSFIQGFLPGIALKIFLILLPTILMMMSKFEGFLSISRLERRSASRYYLFNFVNVFLGSVIAGTVLEQLQTFLDQSVNKIPETIGVAIPMKATFFITYVMVDGWTGTAGEILRLKPLIIYHLKNFFLVKTEKDREEAMDPGSIGFNTGEPQIQLYFLIGLIYAVVTPFLTPFILVFFALAYVVYRHQIINVYNQEYESSAAFWPDVHGRIIAALMISQLLLMGLLSTKEAASSTPFLLALPVLTIGFHMYCKGRYEPAFIRYPLQEAMMKDTLERAREPNLNLKGYLQNAYIHPIFKSASSDSDDDYDDDDDDEASDQKWRKDNVLVPTKRQSRKNTPAPSKMSAGSSPALIEIQEKDKP</sequence>
<evidence type="ECO:0000313" key="1">
    <source>
        <dbReference type="EMBL" id="KAI3718680.1"/>
    </source>
</evidence>
<keyword evidence="2" id="KW-1185">Reference proteome</keyword>
<comment type="caution">
    <text evidence="1">The sequence shown here is derived from an EMBL/GenBank/DDBJ whole genome shotgun (WGS) entry which is preliminary data.</text>
</comment>
<dbReference type="Proteomes" id="UP001055879">
    <property type="component" value="Linkage Group LG06"/>
</dbReference>
<protein>
    <submittedName>
        <fullName evidence="1">Uncharacterized protein</fullName>
    </submittedName>
</protein>
<reference evidence="1 2" key="2">
    <citation type="journal article" date="2022" name="Mol. Ecol. Resour.">
        <title>The genomes of chicory, endive, great burdock and yacon provide insights into Asteraceae paleo-polyploidization history and plant inulin production.</title>
        <authorList>
            <person name="Fan W."/>
            <person name="Wang S."/>
            <person name="Wang H."/>
            <person name="Wang A."/>
            <person name="Jiang F."/>
            <person name="Liu H."/>
            <person name="Zhao H."/>
            <person name="Xu D."/>
            <person name="Zhang Y."/>
        </authorList>
    </citation>
    <scope>NUCLEOTIDE SEQUENCE [LARGE SCALE GENOMIC DNA]</scope>
    <source>
        <strain evidence="2">cv. Niubang</strain>
    </source>
</reference>
<reference evidence="2" key="1">
    <citation type="journal article" date="2022" name="Mol. Ecol. Resour.">
        <title>The genomes of chicory, endive, great burdock and yacon provide insights into Asteraceae palaeo-polyploidization history and plant inulin production.</title>
        <authorList>
            <person name="Fan W."/>
            <person name="Wang S."/>
            <person name="Wang H."/>
            <person name="Wang A."/>
            <person name="Jiang F."/>
            <person name="Liu H."/>
            <person name="Zhao H."/>
            <person name="Xu D."/>
            <person name="Zhang Y."/>
        </authorList>
    </citation>
    <scope>NUCLEOTIDE SEQUENCE [LARGE SCALE GENOMIC DNA]</scope>
    <source>
        <strain evidence="2">cv. Niubang</strain>
    </source>
</reference>
<dbReference type="EMBL" id="CM042052">
    <property type="protein sequence ID" value="KAI3718680.1"/>
    <property type="molecule type" value="Genomic_DNA"/>
</dbReference>
<organism evidence="1 2">
    <name type="scientific">Arctium lappa</name>
    <name type="common">Greater burdock</name>
    <name type="synonym">Lappa major</name>
    <dbReference type="NCBI Taxonomy" id="4217"/>
    <lineage>
        <taxon>Eukaryota</taxon>
        <taxon>Viridiplantae</taxon>
        <taxon>Streptophyta</taxon>
        <taxon>Embryophyta</taxon>
        <taxon>Tracheophyta</taxon>
        <taxon>Spermatophyta</taxon>
        <taxon>Magnoliopsida</taxon>
        <taxon>eudicotyledons</taxon>
        <taxon>Gunneridae</taxon>
        <taxon>Pentapetalae</taxon>
        <taxon>asterids</taxon>
        <taxon>campanulids</taxon>
        <taxon>Asterales</taxon>
        <taxon>Asteraceae</taxon>
        <taxon>Carduoideae</taxon>
        <taxon>Cardueae</taxon>
        <taxon>Arctiinae</taxon>
        <taxon>Arctium</taxon>
    </lineage>
</organism>